<dbReference type="Proteomes" id="UP000242414">
    <property type="component" value="Unassembled WGS sequence"/>
</dbReference>
<sequence>LLIFTLCCWKRISLPHVWNTEKNKISSFSLSIFISSLLSFFSFLSPFFIMIPCTFLLLLFISLVHAQLGGKVLSPAQNDTVQVGKNTEIVFQYNNEGPGDYTVDIQIWQDAAAEQLINNITINHPIKSGNSSGVHVDFVYNDTFSWKVPHGLNETFYLTVIEHVVKKPSNQTVSLRSRPVMLHTSSANAWNLCSFAFTVTVSLLTLSYLSI</sequence>
<evidence type="ECO:0000313" key="2">
    <source>
        <dbReference type="EMBL" id="ORE03999.1"/>
    </source>
</evidence>
<feature type="transmembrane region" description="Helical" evidence="1">
    <location>
        <begin position="28"/>
        <end position="61"/>
    </location>
</feature>
<gene>
    <name evidence="2" type="ORF">BCV72DRAFT_22918</name>
</gene>
<dbReference type="OrthoDB" id="2278235at2759"/>
<keyword evidence="1" id="KW-0812">Transmembrane</keyword>
<name>A0A1X0QW87_RHIZD</name>
<reference evidence="2" key="1">
    <citation type="journal article" date="2016" name="Proc. Natl. Acad. Sci. U.S.A.">
        <title>Lipid metabolic changes in an early divergent fungus govern the establishment of a mutualistic symbiosis with endobacteria.</title>
        <authorList>
            <person name="Lastovetsky O.A."/>
            <person name="Gaspar M.L."/>
            <person name="Mondo S.J."/>
            <person name="LaButti K.M."/>
            <person name="Sandor L."/>
            <person name="Grigoriev I.V."/>
            <person name="Henry S.A."/>
            <person name="Pawlowska T.E."/>
        </authorList>
    </citation>
    <scope>NUCLEOTIDE SEQUENCE [LARGE SCALE GENOMIC DNA]</scope>
    <source>
        <strain evidence="2">ATCC 52814</strain>
    </source>
</reference>
<feature type="non-terminal residue" evidence="2">
    <location>
        <position position="1"/>
    </location>
</feature>
<dbReference type="EMBL" id="KV921984">
    <property type="protein sequence ID" value="ORE03999.1"/>
    <property type="molecule type" value="Genomic_DNA"/>
</dbReference>
<evidence type="ECO:0000256" key="1">
    <source>
        <dbReference type="SAM" id="Phobius"/>
    </source>
</evidence>
<keyword evidence="1" id="KW-0472">Membrane</keyword>
<proteinExistence type="predicted"/>
<keyword evidence="1" id="KW-1133">Transmembrane helix</keyword>
<feature type="transmembrane region" description="Helical" evidence="1">
    <location>
        <begin position="189"/>
        <end position="209"/>
    </location>
</feature>
<accession>A0A1X0QW87</accession>
<dbReference type="VEuPathDB" id="FungiDB:BCV72DRAFT_22918"/>
<organism evidence="2">
    <name type="scientific">Rhizopus microsporus var. microsporus</name>
    <dbReference type="NCBI Taxonomy" id="86635"/>
    <lineage>
        <taxon>Eukaryota</taxon>
        <taxon>Fungi</taxon>
        <taxon>Fungi incertae sedis</taxon>
        <taxon>Mucoromycota</taxon>
        <taxon>Mucoromycotina</taxon>
        <taxon>Mucoromycetes</taxon>
        <taxon>Mucorales</taxon>
        <taxon>Mucorineae</taxon>
        <taxon>Rhizopodaceae</taxon>
        <taxon>Rhizopus</taxon>
    </lineage>
</organism>
<dbReference type="AlphaFoldDB" id="A0A1X0QW87"/>
<protein>
    <submittedName>
        <fullName evidence="2">Uncharacterized protein</fullName>
    </submittedName>
</protein>